<accession>A0AAW0NQQ8</accession>
<dbReference type="Proteomes" id="UP001460270">
    <property type="component" value="Unassembled WGS sequence"/>
</dbReference>
<gene>
    <name evidence="1" type="ORF">WMY93_019207</name>
</gene>
<dbReference type="AlphaFoldDB" id="A0AAW0NQQ8"/>
<protein>
    <submittedName>
        <fullName evidence="1">Uncharacterized protein</fullName>
    </submittedName>
</protein>
<evidence type="ECO:0000313" key="2">
    <source>
        <dbReference type="Proteomes" id="UP001460270"/>
    </source>
</evidence>
<comment type="caution">
    <text evidence="1">The sequence shown here is derived from an EMBL/GenBank/DDBJ whole genome shotgun (WGS) entry which is preliminary data.</text>
</comment>
<dbReference type="EMBL" id="JBBPFD010000014">
    <property type="protein sequence ID" value="KAK7898354.1"/>
    <property type="molecule type" value="Genomic_DNA"/>
</dbReference>
<keyword evidence="2" id="KW-1185">Reference proteome</keyword>
<evidence type="ECO:0000313" key="1">
    <source>
        <dbReference type="EMBL" id="KAK7898354.1"/>
    </source>
</evidence>
<organism evidence="1 2">
    <name type="scientific">Mugilogobius chulae</name>
    <name type="common">yellowstripe goby</name>
    <dbReference type="NCBI Taxonomy" id="88201"/>
    <lineage>
        <taxon>Eukaryota</taxon>
        <taxon>Metazoa</taxon>
        <taxon>Chordata</taxon>
        <taxon>Craniata</taxon>
        <taxon>Vertebrata</taxon>
        <taxon>Euteleostomi</taxon>
        <taxon>Actinopterygii</taxon>
        <taxon>Neopterygii</taxon>
        <taxon>Teleostei</taxon>
        <taxon>Neoteleostei</taxon>
        <taxon>Acanthomorphata</taxon>
        <taxon>Gobiaria</taxon>
        <taxon>Gobiiformes</taxon>
        <taxon>Gobioidei</taxon>
        <taxon>Gobiidae</taxon>
        <taxon>Gobionellinae</taxon>
        <taxon>Mugilogobius</taxon>
    </lineage>
</organism>
<proteinExistence type="predicted"/>
<name>A0AAW0NQQ8_9GOBI</name>
<reference evidence="2" key="1">
    <citation type="submission" date="2024-04" db="EMBL/GenBank/DDBJ databases">
        <title>Salinicola lusitanus LLJ914,a marine bacterium isolated from the Okinawa Trough.</title>
        <authorList>
            <person name="Li J."/>
        </authorList>
    </citation>
    <scope>NUCLEOTIDE SEQUENCE [LARGE SCALE GENOMIC DNA]</scope>
</reference>
<sequence length="151" mass="17254">MSEEFKRKANMFKNVTPCKVSSHLFIHAWCLVGCARGRPPLFWIPLRCVRCVCSPCVYAVCVCVVWTDTAAILECWMWRERGRESRNSRAQSGIDGRENAPSTAVSTLQTTKLQEDLPSINSLTEREHLHTPLGSQQGRDIYFQDCILHRI</sequence>